<name>A0A0C3FN90_PILCF</name>
<feature type="domain" description="Fungal calcium binding protein" evidence="2">
    <location>
        <begin position="28"/>
        <end position="79"/>
    </location>
</feature>
<evidence type="ECO:0000259" key="2">
    <source>
        <dbReference type="Pfam" id="PF12192"/>
    </source>
</evidence>
<evidence type="ECO:0000256" key="1">
    <source>
        <dbReference type="SAM" id="SignalP"/>
    </source>
</evidence>
<reference evidence="4" key="2">
    <citation type="submission" date="2015-01" db="EMBL/GenBank/DDBJ databases">
        <title>Evolutionary Origins and Diversification of the Mycorrhizal Mutualists.</title>
        <authorList>
            <consortium name="DOE Joint Genome Institute"/>
            <consortium name="Mycorrhizal Genomics Consortium"/>
            <person name="Kohler A."/>
            <person name="Kuo A."/>
            <person name="Nagy L.G."/>
            <person name="Floudas D."/>
            <person name="Copeland A."/>
            <person name="Barry K.W."/>
            <person name="Cichocki N."/>
            <person name="Veneault-Fourrey C."/>
            <person name="LaButti K."/>
            <person name="Lindquist E.A."/>
            <person name="Lipzen A."/>
            <person name="Lundell T."/>
            <person name="Morin E."/>
            <person name="Murat C."/>
            <person name="Riley R."/>
            <person name="Ohm R."/>
            <person name="Sun H."/>
            <person name="Tunlid A."/>
            <person name="Henrissat B."/>
            <person name="Grigoriev I.V."/>
            <person name="Hibbett D.S."/>
            <person name="Martin F."/>
        </authorList>
    </citation>
    <scope>NUCLEOTIDE SEQUENCE [LARGE SCALE GENOMIC DNA]</scope>
    <source>
        <strain evidence="4">F 1598</strain>
    </source>
</reference>
<protein>
    <recommendedName>
        <fullName evidence="2">Fungal calcium binding protein domain-containing protein</fullName>
    </recommendedName>
</protein>
<evidence type="ECO:0000313" key="3">
    <source>
        <dbReference type="EMBL" id="KIM81174.1"/>
    </source>
</evidence>
<feature type="chain" id="PRO_5002164495" description="Fungal calcium binding protein domain-containing protein" evidence="1">
    <location>
        <begin position="19"/>
        <end position="124"/>
    </location>
</feature>
<sequence>MQFILITIVAAFATSAYATPTGHTFMRRGCEIAKCVAALAPSVVSCVSAAAQEGLDPISDAACLASAANSIVNFPPSCDQCAQEFNVAGKVEDATNAVGSAASKAEGAVESVVGDVGNVLGSIF</sequence>
<accession>A0A0C3FN90</accession>
<keyword evidence="1" id="KW-0732">Signal</keyword>
<dbReference type="AlphaFoldDB" id="A0A0C3FN90"/>
<dbReference type="Pfam" id="PF12192">
    <property type="entry name" value="CBP"/>
    <property type="match status" value="1"/>
</dbReference>
<organism evidence="3 4">
    <name type="scientific">Piloderma croceum (strain F 1598)</name>
    <dbReference type="NCBI Taxonomy" id="765440"/>
    <lineage>
        <taxon>Eukaryota</taxon>
        <taxon>Fungi</taxon>
        <taxon>Dikarya</taxon>
        <taxon>Basidiomycota</taxon>
        <taxon>Agaricomycotina</taxon>
        <taxon>Agaricomycetes</taxon>
        <taxon>Agaricomycetidae</taxon>
        <taxon>Atheliales</taxon>
        <taxon>Atheliaceae</taxon>
        <taxon>Piloderma</taxon>
    </lineage>
</organism>
<evidence type="ECO:0000313" key="4">
    <source>
        <dbReference type="Proteomes" id="UP000054166"/>
    </source>
</evidence>
<dbReference type="InParanoid" id="A0A0C3FN90"/>
<dbReference type="Proteomes" id="UP000054166">
    <property type="component" value="Unassembled WGS sequence"/>
</dbReference>
<feature type="signal peptide" evidence="1">
    <location>
        <begin position="1"/>
        <end position="18"/>
    </location>
</feature>
<gene>
    <name evidence="3" type="ORF">PILCRDRAFT_821616</name>
</gene>
<proteinExistence type="predicted"/>
<dbReference type="Gene3D" id="1.10.1740.120">
    <property type="match status" value="1"/>
</dbReference>
<keyword evidence="4" id="KW-1185">Reference proteome</keyword>
<dbReference type="InterPro" id="IPR022013">
    <property type="entry name" value="CBP"/>
</dbReference>
<dbReference type="EMBL" id="KN833000">
    <property type="protein sequence ID" value="KIM81174.1"/>
    <property type="molecule type" value="Genomic_DNA"/>
</dbReference>
<dbReference type="OrthoDB" id="3036244at2759"/>
<reference evidence="3 4" key="1">
    <citation type="submission" date="2014-04" db="EMBL/GenBank/DDBJ databases">
        <authorList>
            <consortium name="DOE Joint Genome Institute"/>
            <person name="Kuo A."/>
            <person name="Tarkka M."/>
            <person name="Buscot F."/>
            <person name="Kohler A."/>
            <person name="Nagy L.G."/>
            <person name="Floudas D."/>
            <person name="Copeland A."/>
            <person name="Barry K.W."/>
            <person name="Cichocki N."/>
            <person name="Veneault-Fourrey C."/>
            <person name="LaButti K."/>
            <person name="Lindquist E.A."/>
            <person name="Lipzen A."/>
            <person name="Lundell T."/>
            <person name="Morin E."/>
            <person name="Murat C."/>
            <person name="Sun H."/>
            <person name="Tunlid A."/>
            <person name="Henrissat B."/>
            <person name="Grigoriev I.V."/>
            <person name="Hibbett D.S."/>
            <person name="Martin F."/>
            <person name="Nordberg H.P."/>
            <person name="Cantor M.N."/>
            <person name="Hua S.X."/>
        </authorList>
    </citation>
    <scope>NUCLEOTIDE SEQUENCE [LARGE SCALE GENOMIC DNA]</scope>
    <source>
        <strain evidence="3 4">F 1598</strain>
    </source>
</reference>
<dbReference type="HOGENOM" id="CLU_2004780_0_0_1"/>